<dbReference type="AlphaFoldDB" id="A0A0W0EMB7"/>
<dbReference type="Gene3D" id="3.40.50.300">
    <property type="entry name" value="P-loop containing nucleotide triphosphate hydrolases"/>
    <property type="match status" value="1"/>
</dbReference>
<evidence type="ECO:0000256" key="4">
    <source>
        <dbReference type="ARBA" id="ARBA00023125"/>
    </source>
</evidence>
<comment type="similarity">
    <text evidence="2 6">Belongs to the ORC4 family.</text>
</comment>
<dbReference type="VEuPathDB" id="FungiDB:GWK60_I03861"/>
<comment type="caution">
    <text evidence="8">The sequence shown here is derived from an EMBL/GenBank/DDBJ whole genome shotgun (WGS) entry which is preliminary data.</text>
</comment>
<dbReference type="GO" id="GO:0006267">
    <property type="term" value="P:pre-replicative complex assembly involved in nuclear cell cycle DNA replication"/>
    <property type="evidence" value="ECO:0007669"/>
    <property type="project" value="EnsemblFungi"/>
</dbReference>
<evidence type="ECO:0000313" key="9">
    <source>
        <dbReference type="Proteomes" id="UP000054886"/>
    </source>
</evidence>
<sequence length="539" mass="61695">MNDDMTIEDGLSAAVKTVKLIPIKRGIDNYEAVETDDLTSILKKSRKHESISKEESDHEFKKLKKHLLKQLNFNLPVDDNVVLPFLEEAEQEIDRMAKQAIIQKESHSAIIVGQREGFKTFLLEHIVSKISKDFSKQFITIKLNGLIHTELTAINSIATQLEEQLSNIENVDGAKQKMTSIVDISQGSLTEVFEKILHLLDVASMSRQIDDSAKSDQSKVTVLFLFDEIDAFAGPVRQTLLYNLFDMVEHARVPVCIFGCTTKLNILEFLEKRVRSRFSQRIVYMPQIGSREQLLQNIKYLLQIHSGTDLKYKEQWNEAVEAALENESTGLYELIKVNDENYRSIPMLRNSLLPMIGTSSNLDQLMHNLNSGEASLRYTQSLLKNNLRDRTLSLSDLELAILISACRVAVKTKDESVNFNLTYAEYESIVKVLNAKIPTMVPKDTEERKNTIVFDSAIKQWPKRDIKNVWESLLSLGFLAEKSDVGLRESAMAVFYASNYQLQGNALPYDLRVYQMQITLHELRRTIPRSSMYYQWTQL</sequence>
<reference evidence="8 9" key="1">
    <citation type="submission" date="2015-10" db="EMBL/GenBank/DDBJ databases">
        <title>Draft genomes sequences of Candida glabrata isolates 1A, 1B, 2A, 2B, 3A and 3B.</title>
        <authorList>
            <person name="Haavelsrud O.E."/>
            <person name="Gaustad P."/>
        </authorList>
    </citation>
    <scope>NUCLEOTIDE SEQUENCE [LARGE SCALE GENOMIC DNA]</scope>
    <source>
        <strain evidence="8">910700640</strain>
    </source>
</reference>
<accession>A0A0W0EMB7</accession>
<dbReference type="GO" id="GO:0005664">
    <property type="term" value="C:nuclear origin of replication recognition complex"/>
    <property type="evidence" value="ECO:0007669"/>
    <property type="project" value="EnsemblFungi"/>
</dbReference>
<evidence type="ECO:0000256" key="1">
    <source>
        <dbReference type="ARBA" id="ARBA00004123"/>
    </source>
</evidence>
<dbReference type="VEuPathDB" id="FungiDB:GVI51_I08217"/>
<dbReference type="PIRSF" id="PIRSF007858">
    <property type="entry name" value="ORC4"/>
    <property type="match status" value="1"/>
</dbReference>
<dbReference type="VEuPathDB" id="FungiDB:B1J91_I08371g"/>
<dbReference type="InterPro" id="IPR027417">
    <property type="entry name" value="P-loop_NTPase"/>
</dbReference>
<evidence type="ECO:0000259" key="7">
    <source>
        <dbReference type="Pfam" id="PF14629"/>
    </source>
</evidence>
<evidence type="ECO:0000256" key="5">
    <source>
        <dbReference type="ARBA" id="ARBA00023242"/>
    </source>
</evidence>
<comment type="function">
    <text evidence="6">Component of the origin recognition complex (ORC) that binds origins of replication.</text>
</comment>
<dbReference type="EMBL" id="LLZZ01000114">
    <property type="protein sequence ID" value="KTB05218.1"/>
    <property type="molecule type" value="Genomic_DNA"/>
</dbReference>
<gene>
    <name evidence="8" type="ORF">AO440_002696</name>
</gene>
<dbReference type="InterPro" id="IPR016527">
    <property type="entry name" value="ORC4"/>
</dbReference>
<evidence type="ECO:0000256" key="6">
    <source>
        <dbReference type="PIRNR" id="PIRNR007858"/>
    </source>
</evidence>
<dbReference type="SUPFAM" id="SSF52540">
    <property type="entry name" value="P-loop containing nucleoside triphosphate hydrolases"/>
    <property type="match status" value="1"/>
</dbReference>
<dbReference type="GO" id="GO:0005656">
    <property type="term" value="C:nuclear pre-replicative complex"/>
    <property type="evidence" value="ECO:0007669"/>
    <property type="project" value="EnsemblFungi"/>
</dbReference>
<dbReference type="FunFam" id="3.40.50.300:FF:001499">
    <property type="entry name" value="Origin recognition complex subunit 4, putative"/>
    <property type="match status" value="1"/>
</dbReference>
<dbReference type="InterPro" id="IPR032705">
    <property type="entry name" value="ORC4_C"/>
</dbReference>
<feature type="domain" description="Origin recognition complex subunit 4 C-terminal" evidence="7">
    <location>
        <begin position="298"/>
        <end position="526"/>
    </location>
</feature>
<keyword evidence="5 6" id="KW-0539">Nucleus</keyword>
<protein>
    <recommendedName>
        <fullName evidence="6">Origin recognition complex subunit 4</fullName>
    </recommendedName>
</protein>
<dbReference type="PANTHER" id="PTHR12087:SF0">
    <property type="entry name" value="ORIGIN RECOGNITION COMPLEX SUBUNIT 4"/>
    <property type="match status" value="1"/>
</dbReference>
<dbReference type="GO" id="GO:0031261">
    <property type="term" value="C:DNA replication preinitiation complex"/>
    <property type="evidence" value="ECO:0007669"/>
    <property type="project" value="EnsemblFungi"/>
</dbReference>
<name>A0A0W0EMB7_CANGB</name>
<dbReference type="Proteomes" id="UP000054886">
    <property type="component" value="Unassembled WGS sequence"/>
</dbReference>
<evidence type="ECO:0000313" key="8">
    <source>
        <dbReference type="EMBL" id="KTB05218.1"/>
    </source>
</evidence>
<keyword evidence="3 6" id="KW-0235">DNA replication</keyword>
<dbReference type="VEuPathDB" id="FungiDB:GW608_I03861"/>
<dbReference type="VEuPathDB" id="FungiDB:CAGL0I08371g"/>
<keyword evidence="4 6" id="KW-0238">DNA-binding</keyword>
<proteinExistence type="inferred from homology"/>
<dbReference type="GO" id="GO:0003688">
    <property type="term" value="F:DNA replication origin binding"/>
    <property type="evidence" value="ECO:0007669"/>
    <property type="project" value="EnsemblFungi"/>
</dbReference>
<comment type="subcellular location">
    <subcellularLocation>
        <location evidence="1 6">Nucleus</location>
    </subcellularLocation>
</comment>
<evidence type="ECO:0000256" key="2">
    <source>
        <dbReference type="ARBA" id="ARBA00005334"/>
    </source>
</evidence>
<organism evidence="8 9">
    <name type="scientific">Candida glabrata</name>
    <name type="common">Yeast</name>
    <name type="synonym">Torulopsis glabrata</name>
    <dbReference type="NCBI Taxonomy" id="5478"/>
    <lineage>
        <taxon>Eukaryota</taxon>
        <taxon>Fungi</taxon>
        <taxon>Dikarya</taxon>
        <taxon>Ascomycota</taxon>
        <taxon>Saccharomycotina</taxon>
        <taxon>Saccharomycetes</taxon>
        <taxon>Saccharomycetales</taxon>
        <taxon>Saccharomycetaceae</taxon>
        <taxon>Nakaseomyces</taxon>
    </lineage>
</organism>
<dbReference type="Pfam" id="PF14629">
    <property type="entry name" value="ORC4_C"/>
    <property type="match status" value="1"/>
</dbReference>
<dbReference type="PANTHER" id="PTHR12087">
    <property type="entry name" value="ORIGIN RECOGNITION COMPLEX SUBUNIT 4"/>
    <property type="match status" value="1"/>
</dbReference>
<evidence type="ECO:0000256" key="3">
    <source>
        <dbReference type="ARBA" id="ARBA00022705"/>
    </source>
</evidence>
<dbReference type="GO" id="GO:0030466">
    <property type="term" value="P:silent mating-type cassette heterochromatin formation"/>
    <property type="evidence" value="ECO:0007669"/>
    <property type="project" value="EnsemblFungi"/>
</dbReference>
<dbReference type="GO" id="GO:0006270">
    <property type="term" value="P:DNA replication initiation"/>
    <property type="evidence" value="ECO:0007669"/>
    <property type="project" value="EnsemblFungi"/>
</dbReference>